<dbReference type="Gene3D" id="2.120.10.30">
    <property type="entry name" value="TolB, C-terminal domain"/>
    <property type="match status" value="1"/>
</dbReference>
<name>A0A9W8RTU7_9HYPO</name>
<feature type="binding site" evidence="3">
    <location>
        <position position="17"/>
    </location>
    <ligand>
        <name>a divalent metal cation</name>
        <dbReference type="ChEBI" id="CHEBI:60240"/>
    </ligand>
</feature>
<dbReference type="AlphaFoldDB" id="A0A9W8RTU7"/>
<feature type="binding site" evidence="3">
    <location>
        <position position="211"/>
    </location>
    <ligand>
        <name>a divalent metal cation</name>
        <dbReference type="ChEBI" id="CHEBI:60240"/>
    </ligand>
</feature>
<evidence type="ECO:0000259" key="4">
    <source>
        <dbReference type="Pfam" id="PF08450"/>
    </source>
</evidence>
<dbReference type="Proteomes" id="UP001152049">
    <property type="component" value="Unassembled WGS sequence"/>
</dbReference>
<dbReference type="GO" id="GO:0005509">
    <property type="term" value="F:calcium ion binding"/>
    <property type="evidence" value="ECO:0007669"/>
    <property type="project" value="TreeGrafter"/>
</dbReference>
<sequence length="303" mass="33563">MNPRIQAFVPPHTQLGESPLYRESDDTLHYVDVLGQSINILRMDGSLQRRTIQCPEPITFLGFHRDGGYIICSFSSIVRVSDEGEWKVQRQVFADVKCSRLNDAGIDSAGRLWVGSIDRIGVSIPKSSVEAEQHQAIGCIFRYDPDGNLTVMQNGGVFAGNGLCWSPDNKLMYFVDSYKDCVWAYDFDVSTGEISNRRSLVTRQDPAGEADGLLTDSDGNLYTFIWEGGAVIKYSSDGNFLEKWHLNANRVTHGAWVGDGLRDMVVTSARKDVTDSPWKGEEGGGLFYLPGCSRGGLRKNVFG</sequence>
<accession>A0A9W8RTU7</accession>
<reference evidence="5" key="1">
    <citation type="submission" date="2022-09" db="EMBL/GenBank/DDBJ databases">
        <title>Fusarium specimens isolated from Avocado Roots.</title>
        <authorList>
            <person name="Stajich J."/>
            <person name="Roper C."/>
            <person name="Heimlech-Rivalta G."/>
        </authorList>
    </citation>
    <scope>NUCLEOTIDE SEQUENCE</scope>
    <source>
        <strain evidence="5">CF00136</strain>
    </source>
</reference>
<dbReference type="EMBL" id="JAOQAZ010000025">
    <property type="protein sequence ID" value="KAJ4252855.1"/>
    <property type="molecule type" value="Genomic_DNA"/>
</dbReference>
<protein>
    <recommendedName>
        <fullName evidence="4">SMP-30/Gluconolactonase/LRE-like region domain-containing protein</fullName>
    </recommendedName>
</protein>
<dbReference type="PANTHER" id="PTHR10907">
    <property type="entry name" value="REGUCALCIN"/>
    <property type="match status" value="1"/>
</dbReference>
<comment type="similarity">
    <text evidence="1">Belongs to the SMP-30/CGR1 family.</text>
</comment>
<dbReference type="PRINTS" id="PR01790">
    <property type="entry name" value="SMP30FAMILY"/>
</dbReference>
<dbReference type="Pfam" id="PF08450">
    <property type="entry name" value="SGL"/>
    <property type="match status" value="1"/>
</dbReference>
<gene>
    <name evidence="5" type="ORF">NW762_010761</name>
</gene>
<keyword evidence="3" id="KW-0862">Zinc</keyword>
<keyword evidence="6" id="KW-1185">Reference proteome</keyword>
<evidence type="ECO:0000313" key="6">
    <source>
        <dbReference type="Proteomes" id="UP001152049"/>
    </source>
</evidence>
<feature type="active site" description="Proton donor/acceptor" evidence="2">
    <location>
        <position position="211"/>
    </location>
</feature>
<dbReference type="InterPro" id="IPR013658">
    <property type="entry name" value="SGL"/>
</dbReference>
<evidence type="ECO:0000256" key="3">
    <source>
        <dbReference type="PIRSR" id="PIRSR605511-2"/>
    </source>
</evidence>
<feature type="binding site" evidence="3">
    <location>
        <position position="161"/>
    </location>
    <ligand>
        <name>a divalent metal cation</name>
        <dbReference type="ChEBI" id="CHEBI:60240"/>
    </ligand>
</feature>
<feature type="domain" description="SMP-30/Gluconolactonase/LRE-like region" evidence="4">
    <location>
        <begin position="15"/>
        <end position="270"/>
    </location>
</feature>
<dbReference type="GO" id="GO:0004341">
    <property type="term" value="F:gluconolactonase activity"/>
    <property type="evidence" value="ECO:0007669"/>
    <property type="project" value="TreeGrafter"/>
</dbReference>
<comment type="cofactor">
    <cofactor evidence="3">
        <name>Zn(2+)</name>
        <dbReference type="ChEBI" id="CHEBI:29105"/>
    </cofactor>
    <text evidence="3">Binds 1 divalent metal cation per subunit.</text>
</comment>
<keyword evidence="3" id="KW-0479">Metal-binding</keyword>
<feature type="binding site" evidence="3">
    <location>
        <position position="100"/>
    </location>
    <ligand>
        <name>substrate</name>
    </ligand>
</feature>
<dbReference type="InterPro" id="IPR011042">
    <property type="entry name" value="6-blade_b-propeller_TolB-like"/>
</dbReference>
<dbReference type="PANTHER" id="PTHR10907:SF47">
    <property type="entry name" value="REGUCALCIN"/>
    <property type="match status" value="1"/>
</dbReference>
<evidence type="ECO:0000313" key="5">
    <source>
        <dbReference type="EMBL" id="KAJ4252855.1"/>
    </source>
</evidence>
<feature type="binding site" evidence="3">
    <location>
        <position position="102"/>
    </location>
    <ligand>
        <name>substrate</name>
    </ligand>
</feature>
<evidence type="ECO:0000256" key="2">
    <source>
        <dbReference type="PIRSR" id="PIRSR605511-1"/>
    </source>
</evidence>
<dbReference type="SUPFAM" id="SSF63829">
    <property type="entry name" value="Calcium-dependent phosphotriesterase"/>
    <property type="match status" value="1"/>
</dbReference>
<proteinExistence type="inferred from homology"/>
<evidence type="ECO:0000256" key="1">
    <source>
        <dbReference type="ARBA" id="ARBA00008853"/>
    </source>
</evidence>
<comment type="caution">
    <text evidence="5">The sequence shown here is derived from an EMBL/GenBank/DDBJ whole genome shotgun (WGS) entry which is preliminary data.</text>
</comment>
<organism evidence="5 6">
    <name type="scientific">Fusarium torreyae</name>
    <dbReference type="NCBI Taxonomy" id="1237075"/>
    <lineage>
        <taxon>Eukaryota</taxon>
        <taxon>Fungi</taxon>
        <taxon>Dikarya</taxon>
        <taxon>Ascomycota</taxon>
        <taxon>Pezizomycotina</taxon>
        <taxon>Sordariomycetes</taxon>
        <taxon>Hypocreomycetidae</taxon>
        <taxon>Hypocreales</taxon>
        <taxon>Nectriaceae</taxon>
        <taxon>Fusarium</taxon>
    </lineage>
</organism>
<dbReference type="OrthoDB" id="423498at2759"/>
<dbReference type="InterPro" id="IPR005511">
    <property type="entry name" value="SMP-30"/>
</dbReference>